<name>A0A2U3QIV1_9BACT</name>
<keyword evidence="2" id="KW-0808">Transferase</keyword>
<dbReference type="InterPro" id="IPR055259">
    <property type="entry name" value="YkvP/CgeB_Glyco_trans-like"/>
</dbReference>
<feature type="domain" description="Spore protein YkvP/CgeB glycosyl transferase-like" evidence="1">
    <location>
        <begin position="156"/>
        <end position="275"/>
    </location>
</feature>
<sequence>MKKDYSSFPAIGITAYSDFYSMPEPMVWGDYWFKENLSREFRALGYPVDHSAPKILLHLFGEPIPAVPKQLYSILWIHSHPDWVEPGLLGHYKKIYCISQTFINKIKKMGFEAQFLMIPTNMRPKREEKIYDIVFVGNTKNNAMRKVIRDMGFSPYNIKIWGWGWRGLIPEKWYGGEYFENSLLSGLYSSARIVLNDHHEDMQREGFINPRILDVLASGGFVISDNVAGMDEFLDRSVATYNTPDELTKTIDRFIEDTRARDIMTARGQEIALRQSYRAACLEIIKHIESIFDKL</sequence>
<dbReference type="OrthoDB" id="5291101at2"/>
<dbReference type="Pfam" id="PF13524">
    <property type="entry name" value="Glyco_trans_1_2"/>
    <property type="match status" value="1"/>
</dbReference>
<dbReference type="GO" id="GO:0032259">
    <property type="term" value="P:methylation"/>
    <property type="evidence" value="ECO:0007669"/>
    <property type="project" value="UniProtKB-KW"/>
</dbReference>
<dbReference type="GO" id="GO:0008168">
    <property type="term" value="F:methyltransferase activity"/>
    <property type="evidence" value="ECO:0007669"/>
    <property type="project" value="UniProtKB-KW"/>
</dbReference>
<reference evidence="3" key="1">
    <citation type="submission" date="2018-03" db="EMBL/GenBank/DDBJ databases">
        <authorList>
            <person name="Zecchin S."/>
        </authorList>
    </citation>
    <scope>NUCLEOTIDE SEQUENCE [LARGE SCALE GENOMIC DNA]</scope>
</reference>
<accession>A0A2U3QIV1</accession>
<proteinExistence type="predicted"/>
<keyword evidence="3" id="KW-1185">Reference proteome</keyword>
<evidence type="ECO:0000259" key="1">
    <source>
        <dbReference type="Pfam" id="PF13524"/>
    </source>
</evidence>
<keyword evidence="2" id="KW-0489">Methyltransferase</keyword>
<gene>
    <name evidence="2" type="ORF">NBG4_50040</name>
</gene>
<dbReference type="Proteomes" id="UP000245125">
    <property type="component" value="Unassembled WGS sequence"/>
</dbReference>
<dbReference type="SUPFAM" id="SSF53756">
    <property type="entry name" value="UDP-Glycosyltransferase/glycogen phosphorylase"/>
    <property type="match status" value="1"/>
</dbReference>
<protein>
    <submittedName>
        <fullName evidence="2">Tetratricopeptide repeat domain with UbiE methylase</fullName>
    </submittedName>
</protein>
<dbReference type="Gene3D" id="3.40.50.2000">
    <property type="entry name" value="Glycogen Phosphorylase B"/>
    <property type="match status" value="1"/>
</dbReference>
<evidence type="ECO:0000313" key="2">
    <source>
        <dbReference type="EMBL" id="SPQ01308.1"/>
    </source>
</evidence>
<dbReference type="EMBL" id="OUUY01000097">
    <property type="protein sequence ID" value="SPQ01308.1"/>
    <property type="molecule type" value="Genomic_DNA"/>
</dbReference>
<organism evidence="2 3">
    <name type="scientific">Candidatus Sulfobium mesophilum</name>
    <dbReference type="NCBI Taxonomy" id="2016548"/>
    <lineage>
        <taxon>Bacteria</taxon>
        <taxon>Pseudomonadati</taxon>
        <taxon>Nitrospirota</taxon>
        <taxon>Nitrospiria</taxon>
        <taxon>Nitrospirales</taxon>
        <taxon>Nitrospiraceae</taxon>
        <taxon>Candidatus Sulfobium</taxon>
    </lineage>
</organism>
<evidence type="ECO:0000313" key="3">
    <source>
        <dbReference type="Proteomes" id="UP000245125"/>
    </source>
</evidence>
<dbReference type="AlphaFoldDB" id="A0A2U3QIV1"/>